<keyword evidence="1" id="KW-0472">Membrane</keyword>
<dbReference type="Gene3D" id="3.40.30.10">
    <property type="entry name" value="Glutaredoxin"/>
    <property type="match status" value="1"/>
</dbReference>
<dbReference type="Proteomes" id="UP000055136">
    <property type="component" value="Chromosome"/>
</dbReference>
<feature type="domain" description="Thioredoxin" evidence="2">
    <location>
        <begin position="38"/>
        <end position="188"/>
    </location>
</feature>
<dbReference type="KEGG" id="tee:Tel_01455"/>
<dbReference type="PROSITE" id="PS51352">
    <property type="entry name" value="THIOREDOXIN_2"/>
    <property type="match status" value="1"/>
</dbReference>
<dbReference type="EMBL" id="CP013099">
    <property type="protein sequence ID" value="ALP51907.1"/>
    <property type="molecule type" value="Genomic_DNA"/>
</dbReference>
<evidence type="ECO:0000259" key="2">
    <source>
        <dbReference type="PROSITE" id="PS51352"/>
    </source>
</evidence>
<organism evidence="3 4">
    <name type="scientific">Candidatus Tenderia electrophaga</name>
    <dbReference type="NCBI Taxonomy" id="1748243"/>
    <lineage>
        <taxon>Bacteria</taxon>
        <taxon>Pseudomonadati</taxon>
        <taxon>Pseudomonadota</taxon>
        <taxon>Gammaproteobacteria</taxon>
        <taxon>Candidatus Tenderiales</taxon>
        <taxon>Candidatus Tenderiaceae</taxon>
        <taxon>Candidatus Tenderia</taxon>
    </lineage>
</organism>
<evidence type="ECO:0000313" key="4">
    <source>
        <dbReference type="Proteomes" id="UP000055136"/>
    </source>
</evidence>
<dbReference type="InterPro" id="IPR045494">
    <property type="entry name" value="DUF6436"/>
</dbReference>
<keyword evidence="1" id="KW-0812">Transmembrane</keyword>
<dbReference type="STRING" id="1748243.Tel_01455"/>
<sequence>MVRVVGGQDIKAKQLWALSLVAGWLVFTAVAFWWFQLKDVRPFAPSSENRAVFFRADALLQRLGSLVEDAPTGRITVVHFWDPDCACSRFSDAHVAELIQAYGSRGVAFIVVPRAVAARDEARRRAVELFGAPVTVAAMDDLAMPSSPAAAVLDAAGRLVYFGPYSNGAVCGAGGDAFVEKALDKALAGDTAQVLNMAAVGCFCDWNHRG</sequence>
<keyword evidence="1" id="KW-1133">Transmembrane helix</keyword>
<feature type="transmembrane region" description="Helical" evidence="1">
    <location>
        <begin position="15"/>
        <end position="35"/>
    </location>
</feature>
<dbReference type="SUPFAM" id="SSF52833">
    <property type="entry name" value="Thioredoxin-like"/>
    <property type="match status" value="1"/>
</dbReference>
<proteinExistence type="predicted"/>
<evidence type="ECO:0000313" key="3">
    <source>
        <dbReference type="EMBL" id="ALP51907.1"/>
    </source>
</evidence>
<dbReference type="InterPro" id="IPR013766">
    <property type="entry name" value="Thioredoxin_domain"/>
</dbReference>
<dbReference type="Pfam" id="PF20029">
    <property type="entry name" value="DUF6436"/>
    <property type="match status" value="1"/>
</dbReference>
<keyword evidence="4" id="KW-1185">Reference proteome</keyword>
<name>A0A0S2T9U9_9GAMM</name>
<gene>
    <name evidence="3" type="ORF">Tel_01455</name>
</gene>
<reference evidence="3" key="1">
    <citation type="submission" date="2015-10" db="EMBL/GenBank/DDBJ databases">
        <title>Description of Candidatus Tenderia electrophaga gen. nov, sp. nov., an Uncultivated Electroautotroph from a Biocathode Enrichment.</title>
        <authorList>
            <person name="Eddie B.J."/>
            <person name="Malanoski A.P."/>
            <person name="Wang Z."/>
            <person name="Hall R.J."/>
            <person name="Oh S.D."/>
            <person name="Heiner C."/>
            <person name="Lin B."/>
            <person name="Strycharz-Glaven S.M."/>
        </authorList>
    </citation>
    <scope>NUCLEOTIDE SEQUENCE [LARGE SCALE GENOMIC DNA]</scope>
    <source>
        <strain evidence="3">NRL1</strain>
    </source>
</reference>
<accession>A0A0S2T9U9</accession>
<dbReference type="InterPro" id="IPR036249">
    <property type="entry name" value="Thioredoxin-like_sf"/>
</dbReference>
<evidence type="ECO:0000256" key="1">
    <source>
        <dbReference type="SAM" id="Phobius"/>
    </source>
</evidence>
<dbReference type="AlphaFoldDB" id="A0A0S2T9U9"/>
<protein>
    <recommendedName>
        <fullName evidence="2">Thioredoxin domain-containing protein</fullName>
    </recommendedName>
</protein>